<reference evidence="2" key="1">
    <citation type="journal article" date="2021" name="Proc. Natl. Acad. Sci. U.S.A.">
        <title>A Catalog of Tens of Thousands of Viruses from Human Metagenomes Reveals Hidden Associations with Chronic Diseases.</title>
        <authorList>
            <person name="Tisza M.J."/>
            <person name="Buck C.B."/>
        </authorList>
    </citation>
    <scope>NUCLEOTIDE SEQUENCE</scope>
    <source>
        <strain evidence="2">CtnNB1</strain>
    </source>
</reference>
<organism evidence="2">
    <name type="scientific">Siphoviridae sp. ctnNB1</name>
    <dbReference type="NCBI Taxonomy" id="2825660"/>
    <lineage>
        <taxon>Viruses</taxon>
        <taxon>Duplodnaviria</taxon>
        <taxon>Heunggongvirae</taxon>
        <taxon>Uroviricota</taxon>
        <taxon>Caudoviricetes</taxon>
    </lineage>
</organism>
<proteinExistence type="predicted"/>
<protein>
    <submittedName>
        <fullName evidence="2">Uncharacterized protein</fullName>
    </submittedName>
</protein>
<feature type="region of interest" description="Disordered" evidence="1">
    <location>
        <begin position="77"/>
        <end position="99"/>
    </location>
</feature>
<evidence type="ECO:0000313" key="2">
    <source>
        <dbReference type="EMBL" id="DAF98379.1"/>
    </source>
</evidence>
<dbReference type="EMBL" id="BK016146">
    <property type="protein sequence ID" value="DAF98379.1"/>
    <property type="molecule type" value="Genomic_DNA"/>
</dbReference>
<sequence length="237" mass="27282">MKLQTIKQNLPTNIEDISKFVLVGREKLIAVRAEIRAIEKVELAQEVRDQKRDEARMLSEALLDAEVKLGEMLKQIPRSVGGRPEKTKPTGGQSFQKPKHEIIKDLGFERHQAQRFEILADNPDLVEQVKVEARENDDLPTRTQVINLAKERARRAEVENEQIDKDAEVYDNYRKICNPIIDLESIRSDMEKRGAVCRMAQVTPDGLDSEIEYLTFRIQLLNDIRSYFLNTKLKGGK</sequence>
<evidence type="ECO:0000256" key="1">
    <source>
        <dbReference type="SAM" id="MobiDB-lite"/>
    </source>
</evidence>
<name>A0A8S5UVA5_9CAUD</name>
<accession>A0A8S5UVA5</accession>